<sequence>MSVGAGRLVFLSSLLFALILGVCVLSYWKGIDAMVPLGGGRGLSVDVGAGACRLTLGSKTPRPSMAPHYRLYDVREAEAFYKRWTDFFNRTMPPGSTPVDFRPKTWFVRWETKSLEFPPGTHTRWTTITMSLWIL</sequence>
<dbReference type="AlphaFoldDB" id="A0A0F8YSA0"/>
<keyword evidence="1" id="KW-0472">Membrane</keyword>
<protein>
    <submittedName>
        <fullName evidence="2">Uncharacterized protein</fullName>
    </submittedName>
</protein>
<comment type="caution">
    <text evidence="2">The sequence shown here is derived from an EMBL/GenBank/DDBJ whole genome shotgun (WGS) entry which is preliminary data.</text>
</comment>
<gene>
    <name evidence="2" type="ORF">LCGC14_2784630</name>
</gene>
<evidence type="ECO:0000256" key="1">
    <source>
        <dbReference type="SAM" id="Phobius"/>
    </source>
</evidence>
<proteinExistence type="predicted"/>
<accession>A0A0F8YSA0</accession>
<feature type="transmembrane region" description="Helical" evidence="1">
    <location>
        <begin position="6"/>
        <end position="28"/>
    </location>
</feature>
<feature type="non-terminal residue" evidence="2">
    <location>
        <position position="135"/>
    </location>
</feature>
<reference evidence="2" key="1">
    <citation type="journal article" date="2015" name="Nature">
        <title>Complex archaea that bridge the gap between prokaryotes and eukaryotes.</title>
        <authorList>
            <person name="Spang A."/>
            <person name="Saw J.H."/>
            <person name="Jorgensen S.L."/>
            <person name="Zaremba-Niedzwiedzka K."/>
            <person name="Martijn J."/>
            <person name="Lind A.E."/>
            <person name="van Eijk R."/>
            <person name="Schleper C."/>
            <person name="Guy L."/>
            <person name="Ettema T.J."/>
        </authorList>
    </citation>
    <scope>NUCLEOTIDE SEQUENCE</scope>
</reference>
<evidence type="ECO:0000313" key="2">
    <source>
        <dbReference type="EMBL" id="KKK84313.1"/>
    </source>
</evidence>
<organism evidence="2">
    <name type="scientific">marine sediment metagenome</name>
    <dbReference type="NCBI Taxonomy" id="412755"/>
    <lineage>
        <taxon>unclassified sequences</taxon>
        <taxon>metagenomes</taxon>
        <taxon>ecological metagenomes</taxon>
    </lineage>
</organism>
<dbReference type="EMBL" id="LAZR01051837">
    <property type="protein sequence ID" value="KKK84313.1"/>
    <property type="molecule type" value="Genomic_DNA"/>
</dbReference>
<keyword evidence="1" id="KW-0812">Transmembrane</keyword>
<name>A0A0F8YSA0_9ZZZZ</name>
<keyword evidence="1" id="KW-1133">Transmembrane helix</keyword>